<keyword evidence="1" id="KW-0175">Coiled coil</keyword>
<gene>
    <name evidence="2" type="ORF">NOR51B_1415</name>
</gene>
<feature type="coiled-coil region" evidence="1">
    <location>
        <begin position="39"/>
        <end position="66"/>
    </location>
</feature>
<dbReference type="eggNOG" id="ENOG502ZEMS">
    <property type="taxonomic scope" value="Bacteria"/>
</dbReference>
<accession>B8KYC6</accession>
<keyword evidence="3" id="KW-1185">Reference proteome</keyword>
<name>B8KYC6_9GAMM</name>
<reference evidence="3" key="1">
    <citation type="journal article" date="2013" name="BMC Microbiol.">
        <title>Taxonomy and evolution of bacteriochlorophyll a-containing members of the OM60/NOR5 clade of marine gammaproteobacteria: description of Luminiphilus syltensis gen. nov., sp. nov., reclassification of Haliea rubra as Pseudohaliea rubra gen. nov., comb. nov., and emendation of Chromatocurvus halotolerans.</title>
        <authorList>
            <person name="Spring S."/>
            <person name="Riedel T."/>
            <person name="Sproer C."/>
            <person name="Yan S."/>
            <person name="Harder J."/>
            <person name="Fuchs B.M."/>
        </authorList>
    </citation>
    <scope>NUCLEOTIDE SEQUENCE [LARGE SCALE GENOMIC DNA]</scope>
    <source>
        <strain evidence="3">NOR51-B</strain>
    </source>
</reference>
<evidence type="ECO:0000313" key="3">
    <source>
        <dbReference type="Proteomes" id="UP000004699"/>
    </source>
</evidence>
<proteinExistence type="predicted"/>
<dbReference type="STRING" id="565045.NOR51B_1415"/>
<organism evidence="2 3">
    <name type="scientific">Luminiphilus syltensis NOR5-1B</name>
    <dbReference type="NCBI Taxonomy" id="565045"/>
    <lineage>
        <taxon>Bacteria</taxon>
        <taxon>Pseudomonadati</taxon>
        <taxon>Pseudomonadota</taxon>
        <taxon>Gammaproteobacteria</taxon>
        <taxon>Cellvibrionales</taxon>
        <taxon>Halieaceae</taxon>
        <taxon>Luminiphilus</taxon>
    </lineage>
</organism>
<dbReference type="Proteomes" id="UP000004699">
    <property type="component" value="Unassembled WGS sequence"/>
</dbReference>
<evidence type="ECO:0000313" key="2">
    <source>
        <dbReference type="EMBL" id="EED35469.1"/>
    </source>
</evidence>
<dbReference type="EMBL" id="DS999411">
    <property type="protein sequence ID" value="EED35469.1"/>
    <property type="molecule type" value="Genomic_DNA"/>
</dbReference>
<protein>
    <submittedName>
        <fullName evidence="2">Uncharacterized protein</fullName>
    </submittedName>
</protein>
<dbReference type="AlphaFoldDB" id="B8KYC6"/>
<evidence type="ECO:0000256" key="1">
    <source>
        <dbReference type="SAM" id="Coils"/>
    </source>
</evidence>
<dbReference type="HOGENOM" id="CLU_1260159_0_0_6"/>
<sequence length="219" mass="24350">MLIMPLLACGGSQKPKPVTFAPARPADFSGHWEVDYSRSENVQTKLNAVIREVQREQARRARAIEQGRSPGPAQSGRNSWRSIIGLAEMADLITAIELVEIVQSDREVRIKRDNSFALICDIRKPPPVVQMTAFGSERCGWDGHQLYFQIALPDGLTIEHRITMAQTRDLLGISTTVSSGQVSESFLVNKVYARYDPESAGYRCRQTLSKGRVCSTEGL</sequence>